<feature type="transmembrane region" description="Helical" evidence="2">
    <location>
        <begin position="167"/>
        <end position="194"/>
    </location>
</feature>
<feature type="region of interest" description="Disordered" evidence="1">
    <location>
        <begin position="367"/>
        <end position="390"/>
    </location>
</feature>
<dbReference type="InterPro" id="IPR045340">
    <property type="entry name" value="DUF6533"/>
</dbReference>
<keyword evidence="2" id="KW-0472">Membrane</keyword>
<evidence type="ECO:0000256" key="1">
    <source>
        <dbReference type="SAM" id="MobiDB-lite"/>
    </source>
</evidence>
<evidence type="ECO:0000256" key="2">
    <source>
        <dbReference type="SAM" id="Phobius"/>
    </source>
</evidence>
<name>A0A5C3NUS3_9APHY</name>
<dbReference type="EMBL" id="ML211803">
    <property type="protein sequence ID" value="TFK80307.1"/>
    <property type="molecule type" value="Genomic_DNA"/>
</dbReference>
<evidence type="ECO:0000313" key="4">
    <source>
        <dbReference type="EMBL" id="TFK80307.1"/>
    </source>
</evidence>
<gene>
    <name evidence="4" type="ORF">K466DRAFT_667728</name>
</gene>
<proteinExistence type="predicted"/>
<dbReference type="Proteomes" id="UP000308197">
    <property type="component" value="Unassembled WGS sequence"/>
</dbReference>
<feature type="transmembrane region" description="Helical" evidence="2">
    <location>
        <begin position="53"/>
        <end position="73"/>
    </location>
</feature>
<feature type="transmembrane region" description="Helical" evidence="2">
    <location>
        <begin position="125"/>
        <end position="147"/>
    </location>
</feature>
<organism evidence="4 5">
    <name type="scientific">Polyporus arcularius HHB13444</name>
    <dbReference type="NCBI Taxonomy" id="1314778"/>
    <lineage>
        <taxon>Eukaryota</taxon>
        <taxon>Fungi</taxon>
        <taxon>Dikarya</taxon>
        <taxon>Basidiomycota</taxon>
        <taxon>Agaricomycotina</taxon>
        <taxon>Agaricomycetes</taxon>
        <taxon>Polyporales</taxon>
        <taxon>Polyporaceae</taxon>
        <taxon>Polyporus</taxon>
    </lineage>
</organism>
<reference evidence="4 5" key="1">
    <citation type="journal article" date="2019" name="Nat. Ecol. Evol.">
        <title>Megaphylogeny resolves global patterns of mushroom evolution.</title>
        <authorList>
            <person name="Varga T."/>
            <person name="Krizsan K."/>
            <person name="Foldi C."/>
            <person name="Dima B."/>
            <person name="Sanchez-Garcia M."/>
            <person name="Sanchez-Ramirez S."/>
            <person name="Szollosi G.J."/>
            <person name="Szarkandi J.G."/>
            <person name="Papp V."/>
            <person name="Albert L."/>
            <person name="Andreopoulos W."/>
            <person name="Angelini C."/>
            <person name="Antonin V."/>
            <person name="Barry K.W."/>
            <person name="Bougher N.L."/>
            <person name="Buchanan P."/>
            <person name="Buyck B."/>
            <person name="Bense V."/>
            <person name="Catcheside P."/>
            <person name="Chovatia M."/>
            <person name="Cooper J."/>
            <person name="Damon W."/>
            <person name="Desjardin D."/>
            <person name="Finy P."/>
            <person name="Geml J."/>
            <person name="Haridas S."/>
            <person name="Hughes K."/>
            <person name="Justo A."/>
            <person name="Karasinski D."/>
            <person name="Kautmanova I."/>
            <person name="Kiss B."/>
            <person name="Kocsube S."/>
            <person name="Kotiranta H."/>
            <person name="LaButti K.M."/>
            <person name="Lechner B.E."/>
            <person name="Liimatainen K."/>
            <person name="Lipzen A."/>
            <person name="Lukacs Z."/>
            <person name="Mihaltcheva S."/>
            <person name="Morgado L.N."/>
            <person name="Niskanen T."/>
            <person name="Noordeloos M.E."/>
            <person name="Ohm R.A."/>
            <person name="Ortiz-Santana B."/>
            <person name="Ovrebo C."/>
            <person name="Racz N."/>
            <person name="Riley R."/>
            <person name="Savchenko A."/>
            <person name="Shiryaev A."/>
            <person name="Soop K."/>
            <person name="Spirin V."/>
            <person name="Szebenyi C."/>
            <person name="Tomsovsky M."/>
            <person name="Tulloss R.E."/>
            <person name="Uehling J."/>
            <person name="Grigoriev I.V."/>
            <person name="Vagvolgyi C."/>
            <person name="Papp T."/>
            <person name="Martin F.M."/>
            <person name="Miettinen O."/>
            <person name="Hibbett D.S."/>
            <person name="Nagy L.G."/>
        </authorList>
    </citation>
    <scope>NUCLEOTIDE SEQUENCE [LARGE SCALE GENOMIC DNA]</scope>
    <source>
        <strain evidence="4 5">HHB13444</strain>
    </source>
</reference>
<dbReference type="Pfam" id="PF20151">
    <property type="entry name" value="DUF6533"/>
    <property type="match status" value="1"/>
</dbReference>
<sequence length="390" mass="43207">MSESSTSDNVEIIAQYESLFVSLCCSYATFVYMCYDWMLTLDDEISLFWNRRVSAASILYFAIRYPVVIFWIMGYPTTHLQGVMSCFKSCEAYMYTVMVTQLLIYLFPAVFSALRVYALTAQNKFLAAIVLFFALGPIYANSAHFVWEKPIYVPDFGCVVWHTRLPFYAAADVITGISRGMLSVADLLVIIITWQKTSYSVQNLQGSVGPSLAKTLLRSGIIYFIPLALLNILHTILTETGAEQFLRNSSVVSLFIDPQAATSVLACRFLINLRKVEVGHNVTSTGPSASTTTMRFTPDVSNPTESTASGPASQGTKTLPPFISSMGELVDMGFSASTLHETGRWDTDCEDASATELAIVVDQAGVPAAERPASPRGREDWNEDIRRRYT</sequence>
<dbReference type="AlphaFoldDB" id="A0A5C3NUS3"/>
<accession>A0A5C3NUS3</accession>
<dbReference type="InParanoid" id="A0A5C3NUS3"/>
<feature type="transmembrane region" description="Helical" evidence="2">
    <location>
        <begin position="93"/>
        <end position="118"/>
    </location>
</feature>
<keyword evidence="5" id="KW-1185">Reference proteome</keyword>
<feature type="region of interest" description="Disordered" evidence="1">
    <location>
        <begin position="284"/>
        <end position="320"/>
    </location>
</feature>
<feature type="domain" description="DUF6533" evidence="3">
    <location>
        <begin position="24"/>
        <end position="68"/>
    </location>
</feature>
<evidence type="ECO:0000313" key="5">
    <source>
        <dbReference type="Proteomes" id="UP000308197"/>
    </source>
</evidence>
<protein>
    <recommendedName>
        <fullName evidence="3">DUF6533 domain-containing protein</fullName>
    </recommendedName>
</protein>
<keyword evidence="2" id="KW-0812">Transmembrane</keyword>
<feature type="compositionally biased region" description="Basic and acidic residues" evidence="1">
    <location>
        <begin position="376"/>
        <end position="390"/>
    </location>
</feature>
<keyword evidence="2" id="KW-1133">Transmembrane helix</keyword>
<evidence type="ECO:0000259" key="3">
    <source>
        <dbReference type="Pfam" id="PF20151"/>
    </source>
</evidence>
<feature type="transmembrane region" description="Helical" evidence="2">
    <location>
        <begin position="20"/>
        <end position="41"/>
    </location>
</feature>
<feature type="compositionally biased region" description="Polar residues" evidence="1">
    <location>
        <begin position="284"/>
        <end position="317"/>
    </location>
</feature>
<feature type="transmembrane region" description="Helical" evidence="2">
    <location>
        <begin position="215"/>
        <end position="237"/>
    </location>
</feature>